<evidence type="ECO:0000256" key="6">
    <source>
        <dbReference type="SAM" id="Phobius"/>
    </source>
</evidence>
<feature type="transmembrane region" description="Helical" evidence="6">
    <location>
        <begin position="32"/>
        <end position="52"/>
    </location>
</feature>
<protein>
    <submittedName>
        <fullName evidence="10">Uncharacterized protein</fullName>
    </submittedName>
</protein>
<dbReference type="InterPro" id="IPR006694">
    <property type="entry name" value="Fatty_acid_hydroxylase"/>
</dbReference>
<evidence type="ECO:0000256" key="4">
    <source>
        <dbReference type="ARBA" id="ARBA00023136"/>
    </source>
</evidence>
<evidence type="ECO:0000259" key="7">
    <source>
        <dbReference type="PROSITE" id="PS50003"/>
    </source>
</evidence>
<dbReference type="InterPro" id="IPR011009">
    <property type="entry name" value="Kinase-like_dom_sf"/>
</dbReference>
<dbReference type="Pfam" id="PF00169">
    <property type="entry name" value="PH"/>
    <property type="match status" value="1"/>
</dbReference>
<evidence type="ECO:0000256" key="1">
    <source>
        <dbReference type="ARBA" id="ARBA00004370"/>
    </source>
</evidence>
<dbReference type="Gene3D" id="1.10.510.10">
    <property type="entry name" value="Transferase(Phosphotransferase) domain 1"/>
    <property type="match status" value="1"/>
</dbReference>
<feature type="domain" description="Protein kinase" evidence="8">
    <location>
        <begin position="473"/>
        <end position="749"/>
    </location>
</feature>
<dbReference type="GO" id="GO:0035091">
    <property type="term" value="F:phosphatidylinositol binding"/>
    <property type="evidence" value="ECO:0007669"/>
    <property type="project" value="InterPro"/>
</dbReference>
<dbReference type="EMBL" id="JANIEX010001383">
    <property type="protein sequence ID" value="KAJ3558631.1"/>
    <property type="molecule type" value="Genomic_DNA"/>
</dbReference>
<dbReference type="PROSITE" id="PS50003">
    <property type="entry name" value="PH_DOMAIN"/>
    <property type="match status" value="1"/>
</dbReference>
<evidence type="ECO:0000259" key="8">
    <source>
        <dbReference type="PROSITE" id="PS50011"/>
    </source>
</evidence>
<dbReference type="Gene3D" id="3.30.1520.10">
    <property type="entry name" value="Phox-like domain"/>
    <property type="match status" value="1"/>
</dbReference>
<feature type="compositionally biased region" description="Pro residues" evidence="5">
    <location>
        <begin position="858"/>
        <end position="888"/>
    </location>
</feature>
<keyword evidence="4 6" id="KW-0472">Membrane</keyword>
<dbReference type="GO" id="GO:0005506">
    <property type="term" value="F:iron ion binding"/>
    <property type="evidence" value="ECO:0007669"/>
    <property type="project" value="InterPro"/>
</dbReference>
<reference evidence="10" key="1">
    <citation type="submission" date="2022-07" db="EMBL/GenBank/DDBJ databases">
        <title>Genome Sequence of Leucocoprinus birnbaumii.</title>
        <authorList>
            <person name="Buettner E."/>
        </authorList>
    </citation>
    <scope>NUCLEOTIDE SEQUENCE</scope>
    <source>
        <strain evidence="10">VT141</strain>
    </source>
</reference>
<dbReference type="GO" id="GO:0016020">
    <property type="term" value="C:membrane"/>
    <property type="evidence" value="ECO:0007669"/>
    <property type="project" value="UniProtKB-SubCell"/>
</dbReference>
<dbReference type="GO" id="GO:0004672">
    <property type="term" value="F:protein kinase activity"/>
    <property type="evidence" value="ECO:0007669"/>
    <property type="project" value="InterPro"/>
</dbReference>
<evidence type="ECO:0000313" key="10">
    <source>
        <dbReference type="EMBL" id="KAJ3558631.1"/>
    </source>
</evidence>
<dbReference type="Pfam" id="PF04116">
    <property type="entry name" value="FA_hydroxylase"/>
    <property type="match status" value="1"/>
</dbReference>
<name>A0AAD5YNY2_9AGAR</name>
<dbReference type="Pfam" id="PF00069">
    <property type="entry name" value="Pkinase"/>
    <property type="match status" value="1"/>
</dbReference>
<keyword evidence="2 6" id="KW-0812">Transmembrane</keyword>
<dbReference type="PROSITE" id="PS50011">
    <property type="entry name" value="PROTEIN_KINASE_DOM"/>
    <property type="match status" value="1"/>
</dbReference>
<dbReference type="SUPFAM" id="SSF56112">
    <property type="entry name" value="Protein kinase-like (PK-like)"/>
    <property type="match status" value="1"/>
</dbReference>
<evidence type="ECO:0000256" key="2">
    <source>
        <dbReference type="ARBA" id="ARBA00022692"/>
    </source>
</evidence>
<dbReference type="InterPro" id="IPR050307">
    <property type="entry name" value="Sterol_Desaturase_Related"/>
</dbReference>
<dbReference type="SUPFAM" id="SSF50729">
    <property type="entry name" value="PH domain-like"/>
    <property type="match status" value="1"/>
</dbReference>
<dbReference type="CDD" id="cd06093">
    <property type="entry name" value="PX_domain"/>
    <property type="match status" value="1"/>
</dbReference>
<feature type="domain" description="PX" evidence="9">
    <location>
        <begin position="920"/>
        <end position="1035"/>
    </location>
</feature>
<dbReference type="InterPro" id="IPR008271">
    <property type="entry name" value="Ser/Thr_kinase_AS"/>
</dbReference>
<dbReference type="PANTHER" id="PTHR11863">
    <property type="entry name" value="STEROL DESATURASE"/>
    <property type="match status" value="1"/>
</dbReference>
<dbReference type="Gene3D" id="2.30.29.30">
    <property type="entry name" value="Pleckstrin-homology domain (PH domain)/Phosphotyrosine-binding domain (PTB)"/>
    <property type="match status" value="1"/>
</dbReference>
<accession>A0AAD5YNY2</accession>
<dbReference type="InterPro" id="IPR036871">
    <property type="entry name" value="PX_dom_sf"/>
</dbReference>
<proteinExistence type="predicted"/>
<feature type="domain" description="PH" evidence="7">
    <location>
        <begin position="1045"/>
        <end position="1151"/>
    </location>
</feature>
<comment type="subcellular location">
    <subcellularLocation>
        <location evidence="1">Membrane</location>
    </subcellularLocation>
</comment>
<evidence type="ECO:0000256" key="3">
    <source>
        <dbReference type="ARBA" id="ARBA00022989"/>
    </source>
</evidence>
<organism evidence="10 11">
    <name type="scientific">Leucocoprinus birnbaumii</name>
    <dbReference type="NCBI Taxonomy" id="56174"/>
    <lineage>
        <taxon>Eukaryota</taxon>
        <taxon>Fungi</taxon>
        <taxon>Dikarya</taxon>
        <taxon>Basidiomycota</taxon>
        <taxon>Agaricomycotina</taxon>
        <taxon>Agaricomycetes</taxon>
        <taxon>Agaricomycetidae</taxon>
        <taxon>Agaricales</taxon>
        <taxon>Agaricineae</taxon>
        <taxon>Agaricaceae</taxon>
        <taxon>Leucocoprinus</taxon>
    </lineage>
</organism>
<evidence type="ECO:0000259" key="9">
    <source>
        <dbReference type="PROSITE" id="PS50195"/>
    </source>
</evidence>
<evidence type="ECO:0000256" key="5">
    <source>
        <dbReference type="SAM" id="MobiDB-lite"/>
    </source>
</evidence>
<dbReference type="GO" id="GO:0016491">
    <property type="term" value="F:oxidoreductase activity"/>
    <property type="evidence" value="ECO:0007669"/>
    <property type="project" value="InterPro"/>
</dbReference>
<dbReference type="Proteomes" id="UP001213000">
    <property type="component" value="Unassembled WGS sequence"/>
</dbReference>
<dbReference type="AlphaFoldDB" id="A0AAD5YNY2"/>
<dbReference type="InterPro" id="IPR001849">
    <property type="entry name" value="PH_domain"/>
</dbReference>
<dbReference type="GO" id="GO:0005524">
    <property type="term" value="F:ATP binding"/>
    <property type="evidence" value="ECO:0007669"/>
    <property type="project" value="InterPro"/>
</dbReference>
<dbReference type="SMART" id="SM00220">
    <property type="entry name" value="S_TKc"/>
    <property type="match status" value="1"/>
</dbReference>
<feature type="transmembrane region" description="Helical" evidence="6">
    <location>
        <begin position="175"/>
        <end position="199"/>
    </location>
</feature>
<feature type="region of interest" description="Disordered" evidence="5">
    <location>
        <begin position="852"/>
        <end position="905"/>
    </location>
</feature>
<dbReference type="PROSITE" id="PS00108">
    <property type="entry name" value="PROTEIN_KINASE_ST"/>
    <property type="match status" value="1"/>
</dbReference>
<dbReference type="SMART" id="SM00233">
    <property type="entry name" value="PH"/>
    <property type="match status" value="1"/>
</dbReference>
<dbReference type="PROSITE" id="PS50195">
    <property type="entry name" value="PX"/>
    <property type="match status" value="1"/>
</dbReference>
<sequence>MISANTTSAISYDPPLYYSPRQRLVDNVPDHIVTLAVPIIAYWSLSLFFHALDMSEWKWLEKYRIHEAEEIKKRNLVGRTEVVLAVIFQQIIQTALGYVWLEEEVHSGAASRAAVVAEGLKRWERLLEPAVEKVVGVIAGVGAGVVKSSSTSGGGVLGAIAGGKEEVLAKAAWFMYWWGIPLFQFFFAMFFIDTWQYFLHRAMHVNKFLYKSFHSWHHRLYVPYAFGSLYNHPVEGFVLDTLGAAMAEWVTGMSTRQAMVLFIVSTLKTVDDHCGYDLPWDPLQMFSGNNADYHDIHHQAIGIKSNFAQPFFVHWDTILGTKMTREELQWRKKQNAAKAQVRTFLVAPPRELNLTTAYNPGWSRNRTLPTRGLTYPRYYGGSSQWRFGQIFQDDDSPDPIVLIDSILNKESQYKSLLSLTGDRAQIALDLMQKVLDSKNTAEFIRRSTLYAMMRLCKKSGAYPTCMTLKGVECKEDHPVVFGRFGDVWRASVGGRVVSLKTVRLNQQSQVDYLIKNFTREAILWSYLDHPNLLPFYGIYHMPEHRFGSVGLVSPWMSNGNMKDYLVANSGAPRLPLVLDIITGLQHLHGQKITHGDLKPANILISEAGSALLADFGLSSVIDSEILRWTTVTTVTQTGGTIRYEAPEMLDEVEGVMLAQPTFASDVYSLASVLYEVLTGKLPFYEYPRDATVMMQVIKGKIPSKPASNAGLELTLEIWQVMEYCWTRDPSRRPPIDGVVQALREAHPSALTQEPIASFPSRIDRASSTGFGDLAPDGFKSVIRGQAAPEFSSTEIDLLVELSEYRGPGRGLVQRNRANSQAELRGHQHHGQTQEYDYELGLLNEDVDYFYDSDADLRAPPPPPKHQAPVASRPPPPPPPLQVPQPPQQQSPSTPHSRQGRKSEPNVGYRALPLLSSDLPTTRIIVSRTFTWRDEKGKELLWFFIIVDPGNGKESWGVERLYSHVLALNARVRSGVSRSIAKNIAPLPAWGDRVGEGAGIKERSLVIENYLQSLVQLPVKYNEEVISFLTTYIIRAGAKPSSPATSPLKEGYLTKQEGNKRHSWNKKFFVLCGTGVLEYYESNGTTLLGSIPIKRALVGPLQNTEEIRYHPGFFIVEAPNGRTDSKHRRHVLYAESDKERDAWVNALLPYAMDDEASSPVANKPPFCLTPSALVKVRI</sequence>
<keyword evidence="11" id="KW-1185">Reference proteome</keyword>
<dbReference type="SUPFAM" id="SSF64268">
    <property type="entry name" value="PX domain"/>
    <property type="match status" value="1"/>
</dbReference>
<comment type="caution">
    <text evidence="10">The sequence shown here is derived from an EMBL/GenBank/DDBJ whole genome shotgun (WGS) entry which is preliminary data.</text>
</comment>
<dbReference type="GO" id="GO:0008610">
    <property type="term" value="P:lipid biosynthetic process"/>
    <property type="evidence" value="ECO:0007669"/>
    <property type="project" value="InterPro"/>
</dbReference>
<gene>
    <name evidence="10" type="ORF">NP233_g11470</name>
</gene>
<keyword evidence="3 6" id="KW-1133">Transmembrane helix</keyword>
<dbReference type="InterPro" id="IPR000719">
    <property type="entry name" value="Prot_kinase_dom"/>
</dbReference>
<dbReference type="InterPro" id="IPR001683">
    <property type="entry name" value="PX_dom"/>
</dbReference>
<dbReference type="InterPro" id="IPR011993">
    <property type="entry name" value="PH-like_dom_sf"/>
</dbReference>
<evidence type="ECO:0000313" key="11">
    <source>
        <dbReference type="Proteomes" id="UP001213000"/>
    </source>
</evidence>